<sequence>MKFIVFTLLMLVFICSFTSEAAYYRRSRCPSSKTGTCAIKCLRDTSCPGHKICCHNGCGYSCVSPTH</sequence>
<dbReference type="SUPFAM" id="SSF57256">
    <property type="entry name" value="Elafin-like"/>
    <property type="match status" value="1"/>
</dbReference>
<dbReference type="Pfam" id="PF00095">
    <property type="entry name" value="WAP"/>
    <property type="match status" value="1"/>
</dbReference>
<dbReference type="Proteomes" id="UP000593567">
    <property type="component" value="Unassembled WGS sequence"/>
</dbReference>
<keyword evidence="1" id="KW-0732">Signal</keyword>
<accession>A0A7J7K666</accession>
<dbReference type="Gene3D" id="4.10.75.10">
    <property type="entry name" value="Elafin-like"/>
    <property type="match status" value="1"/>
</dbReference>
<dbReference type="GO" id="GO:0030414">
    <property type="term" value="F:peptidase inhibitor activity"/>
    <property type="evidence" value="ECO:0007669"/>
    <property type="project" value="InterPro"/>
</dbReference>
<protein>
    <recommendedName>
        <fullName evidence="2">WAP domain-containing protein</fullName>
    </recommendedName>
</protein>
<dbReference type="InterPro" id="IPR036645">
    <property type="entry name" value="Elafin-like_sf"/>
</dbReference>
<dbReference type="GO" id="GO:0005576">
    <property type="term" value="C:extracellular region"/>
    <property type="evidence" value="ECO:0007669"/>
    <property type="project" value="InterPro"/>
</dbReference>
<name>A0A7J7K666_BUGNE</name>
<dbReference type="EMBL" id="VXIV02001345">
    <property type="protein sequence ID" value="KAF6033411.1"/>
    <property type="molecule type" value="Genomic_DNA"/>
</dbReference>
<comment type="caution">
    <text evidence="3">The sequence shown here is derived from an EMBL/GenBank/DDBJ whole genome shotgun (WGS) entry which is preliminary data.</text>
</comment>
<evidence type="ECO:0000313" key="4">
    <source>
        <dbReference type="Proteomes" id="UP000593567"/>
    </source>
</evidence>
<evidence type="ECO:0000313" key="3">
    <source>
        <dbReference type="EMBL" id="KAF6033411.1"/>
    </source>
</evidence>
<evidence type="ECO:0000259" key="2">
    <source>
        <dbReference type="PROSITE" id="PS51390"/>
    </source>
</evidence>
<dbReference type="PRINTS" id="PR00003">
    <property type="entry name" value="4DISULPHCORE"/>
</dbReference>
<dbReference type="SMART" id="SM00217">
    <property type="entry name" value="WAP"/>
    <property type="match status" value="1"/>
</dbReference>
<feature type="domain" description="WAP" evidence="2">
    <location>
        <begin position="22"/>
        <end position="66"/>
    </location>
</feature>
<gene>
    <name evidence="3" type="ORF">EB796_008282</name>
</gene>
<evidence type="ECO:0000256" key="1">
    <source>
        <dbReference type="SAM" id="SignalP"/>
    </source>
</evidence>
<feature type="chain" id="PRO_5029737229" description="WAP domain-containing protein" evidence="1">
    <location>
        <begin position="22"/>
        <end position="67"/>
    </location>
</feature>
<dbReference type="PROSITE" id="PS51390">
    <property type="entry name" value="WAP"/>
    <property type="match status" value="1"/>
</dbReference>
<proteinExistence type="predicted"/>
<reference evidence="3" key="1">
    <citation type="submission" date="2020-06" db="EMBL/GenBank/DDBJ databases">
        <title>Draft genome of Bugula neritina, a colonial animal packing powerful symbionts and potential medicines.</title>
        <authorList>
            <person name="Rayko M."/>
        </authorList>
    </citation>
    <scope>NUCLEOTIDE SEQUENCE [LARGE SCALE GENOMIC DNA]</scope>
    <source>
        <strain evidence="3">Kwan_BN1</strain>
    </source>
</reference>
<keyword evidence="4" id="KW-1185">Reference proteome</keyword>
<dbReference type="AlphaFoldDB" id="A0A7J7K666"/>
<dbReference type="InterPro" id="IPR008197">
    <property type="entry name" value="WAP_dom"/>
</dbReference>
<feature type="signal peptide" evidence="1">
    <location>
        <begin position="1"/>
        <end position="21"/>
    </location>
</feature>
<organism evidence="3 4">
    <name type="scientific">Bugula neritina</name>
    <name type="common">Brown bryozoan</name>
    <name type="synonym">Sertularia neritina</name>
    <dbReference type="NCBI Taxonomy" id="10212"/>
    <lineage>
        <taxon>Eukaryota</taxon>
        <taxon>Metazoa</taxon>
        <taxon>Spiralia</taxon>
        <taxon>Lophotrochozoa</taxon>
        <taxon>Bryozoa</taxon>
        <taxon>Gymnolaemata</taxon>
        <taxon>Cheilostomatida</taxon>
        <taxon>Flustrina</taxon>
        <taxon>Buguloidea</taxon>
        <taxon>Bugulidae</taxon>
        <taxon>Bugula</taxon>
    </lineage>
</organism>